<evidence type="ECO:0000256" key="12">
    <source>
        <dbReference type="SAM" id="MobiDB-lite"/>
    </source>
</evidence>
<evidence type="ECO:0000256" key="3">
    <source>
        <dbReference type="ARBA" id="ARBA00022679"/>
    </source>
</evidence>
<evidence type="ECO:0000313" key="14">
    <source>
        <dbReference type="EMBL" id="OAD01900.1"/>
    </source>
</evidence>
<comment type="similarity">
    <text evidence="8">Belongs to the TDD superfamily. DTWD1 family.</text>
</comment>
<dbReference type="SMART" id="SM01144">
    <property type="entry name" value="DTW"/>
    <property type="match status" value="1"/>
</dbReference>
<dbReference type="GO" id="GO:0016432">
    <property type="term" value="F:tRNA-uridine aminocarboxypropyltransferase activity"/>
    <property type="evidence" value="ECO:0007669"/>
    <property type="project" value="UniProtKB-EC"/>
</dbReference>
<dbReference type="GO" id="GO:0005634">
    <property type="term" value="C:nucleus"/>
    <property type="evidence" value="ECO:0007669"/>
    <property type="project" value="UniProtKB-SubCell"/>
</dbReference>
<proteinExistence type="inferred from homology"/>
<dbReference type="Pfam" id="PF03942">
    <property type="entry name" value="DTW"/>
    <property type="match status" value="1"/>
</dbReference>
<organism evidence="14 15">
    <name type="scientific">Mucor lusitanicus CBS 277.49</name>
    <dbReference type="NCBI Taxonomy" id="747725"/>
    <lineage>
        <taxon>Eukaryota</taxon>
        <taxon>Fungi</taxon>
        <taxon>Fungi incertae sedis</taxon>
        <taxon>Mucoromycota</taxon>
        <taxon>Mucoromycotina</taxon>
        <taxon>Mucoromycetes</taxon>
        <taxon>Mucorales</taxon>
        <taxon>Mucorineae</taxon>
        <taxon>Mucoraceae</taxon>
        <taxon>Mucor</taxon>
    </lineage>
</organism>
<evidence type="ECO:0000256" key="5">
    <source>
        <dbReference type="ARBA" id="ARBA00022694"/>
    </source>
</evidence>
<dbReference type="AlphaFoldDB" id="A0A162QGS6"/>
<dbReference type="GO" id="GO:0008033">
    <property type="term" value="P:tRNA processing"/>
    <property type="evidence" value="ECO:0007669"/>
    <property type="project" value="UniProtKB-KW"/>
</dbReference>
<keyword evidence="3" id="KW-0808">Transferase</keyword>
<name>A0A162QGS6_MUCCL</name>
<dbReference type="EC" id="2.5.1.25" evidence="2"/>
<comment type="catalytic activity">
    <reaction evidence="11">
        <text>a uridine in tRNA + S-adenosyl-L-methionine = a 3-[(3S)-3-amino-3-carboxypropyl]uridine in tRNA + S-methyl-5'-thioadenosine + H(+)</text>
        <dbReference type="Rhea" id="RHEA:62432"/>
        <dbReference type="Rhea" id="RHEA-COMP:13339"/>
        <dbReference type="Rhea" id="RHEA-COMP:16092"/>
        <dbReference type="ChEBI" id="CHEBI:15378"/>
        <dbReference type="ChEBI" id="CHEBI:17509"/>
        <dbReference type="ChEBI" id="CHEBI:59789"/>
        <dbReference type="ChEBI" id="CHEBI:65315"/>
        <dbReference type="ChEBI" id="CHEBI:82930"/>
        <dbReference type="EC" id="2.5.1.25"/>
    </reaction>
</comment>
<evidence type="ECO:0000256" key="9">
    <source>
        <dbReference type="ARBA" id="ARBA00039242"/>
    </source>
</evidence>
<dbReference type="Proteomes" id="UP000077051">
    <property type="component" value="Unassembled WGS sequence"/>
</dbReference>
<evidence type="ECO:0000256" key="10">
    <source>
        <dbReference type="ARBA" id="ARBA00042508"/>
    </source>
</evidence>
<keyword evidence="6" id="KW-0539">Nucleus</keyword>
<reference evidence="14 15" key="1">
    <citation type="submission" date="2015-06" db="EMBL/GenBank/DDBJ databases">
        <title>Expansion of signal transduction pathways in fungi by whole-genome duplication.</title>
        <authorList>
            <consortium name="DOE Joint Genome Institute"/>
            <person name="Corrochano L.M."/>
            <person name="Kuo A."/>
            <person name="Marcet-Houben M."/>
            <person name="Polaino S."/>
            <person name="Salamov A."/>
            <person name="Villalobos J.M."/>
            <person name="Alvarez M.I."/>
            <person name="Avalos J."/>
            <person name="Benito E.P."/>
            <person name="Benoit I."/>
            <person name="Burger G."/>
            <person name="Camino L.P."/>
            <person name="Canovas D."/>
            <person name="Cerda-Olmedo E."/>
            <person name="Cheng J.-F."/>
            <person name="Dominguez A."/>
            <person name="Elias M."/>
            <person name="Eslava A.P."/>
            <person name="Glaser F."/>
            <person name="Grimwood J."/>
            <person name="Gutierrez G."/>
            <person name="Heitman J."/>
            <person name="Henrissat B."/>
            <person name="Iturriaga E.A."/>
            <person name="Lang B.F."/>
            <person name="Lavin J.L."/>
            <person name="Lee S."/>
            <person name="Li W."/>
            <person name="Lindquist E."/>
            <person name="Lopez-Garcia S."/>
            <person name="Luque E.M."/>
            <person name="Marcos A.T."/>
            <person name="Martin J."/>
            <person name="Mccluskey K."/>
            <person name="Medina H.R."/>
            <person name="Miralles-Duran A."/>
            <person name="Miyazaki A."/>
            <person name="Munoz-Torres E."/>
            <person name="Oguiza J.A."/>
            <person name="Ohm R."/>
            <person name="Olmedo M."/>
            <person name="Orejas M."/>
            <person name="Ortiz-Castellanos L."/>
            <person name="Pisabarro A.G."/>
            <person name="Rodriguez-Romero J."/>
            <person name="Ruiz-Herrera J."/>
            <person name="Ruiz-Vazquez R."/>
            <person name="Sanz C."/>
            <person name="Schackwitz W."/>
            <person name="Schmutz J."/>
            <person name="Shahriari M."/>
            <person name="Shelest E."/>
            <person name="Silva-Franco F."/>
            <person name="Soanes D."/>
            <person name="Syed K."/>
            <person name="Tagua V.G."/>
            <person name="Talbot N.J."/>
            <person name="Thon M."/>
            <person name="De Vries R.P."/>
            <person name="Wiebenga A."/>
            <person name="Yadav J.S."/>
            <person name="Braun E.L."/>
            <person name="Baker S."/>
            <person name="Garre V."/>
            <person name="Horwitz B."/>
            <person name="Torres-Martinez S."/>
            <person name="Idnurm A."/>
            <person name="Herrera-Estrella A."/>
            <person name="Gabaldon T."/>
            <person name="Grigoriev I.V."/>
        </authorList>
    </citation>
    <scope>NUCLEOTIDE SEQUENCE [LARGE SCALE GENOMIC DNA]</scope>
    <source>
        <strain evidence="14 15">CBS 277.49</strain>
    </source>
</reference>
<dbReference type="VEuPathDB" id="FungiDB:MUCCIDRAFT_111245"/>
<dbReference type="OrthoDB" id="660555at2759"/>
<feature type="domain" description="DTW" evidence="13">
    <location>
        <begin position="47"/>
        <end position="230"/>
    </location>
</feature>
<keyword evidence="15" id="KW-1185">Reference proteome</keyword>
<comment type="caution">
    <text evidence="14">The sequence shown here is derived from an EMBL/GenBank/DDBJ whole genome shotgun (WGS) entry which is preliminary data.</text>
</comment>
<dbReference type="PANTHER" id="PTHR15627">
    <property type="entry name" value="NATURAL KILLER CELL-SPECIFIC ANTIGEN KLIP1"/>
    <property type="match status" value="1"/>
</dbReference>
<evidence type="ECO:0000313" key="15">
    <source>
        <dbReference type="Proteomes" id="UP000077051"/>
    </source>
</evidence>
<dbReference type="InterPro" id="IPR005636">
    <property type="entry name" value="DTW"/>
</dbReference>
<evidence type="ECO:0000259" key="13">
    <source>
        <dbReference type="SMART" id="SM01144"/>
    </source>
</evidence>
<keyword evidence="4" id="KW-0949">S-adenosyl-L-methionine</keyword>
<evidence type="ECO:0000256" key="11">
    <source>
        <dbReference type="ARBA" id="ARBA00048718"/>
    </source>
</evidence>
<protein>
    <recommendedName>
        <fullName evidence="9">tRNA-uridine aminocarboxypropyltransferase 1</fullName>
        <ecNumber evidence="2">2.5.1.25</ecNumber>
    </recommendedName>
    <alternativeName>
        <fullName evidence="10">DTW domain-containing protein 1</fullName>
    </alternativeName>
</protein>
<evidence type="ECO:0000256" key="2">
    <source>
        <dbReference type="ARBA" id="ARBA00012386"/>
    </source>
</evidence>
<dbReference type="InterPro" id="IPR051521">
    <property type="entry name" value="tRNA_Mod/Golgi_Maint"/>
</dbReference>
<comment type="subcellular location">
    <subcellularLocation>
        <location evidence="1">Nucleus</location>
    </subcellularLocation>
</comment>
<evidence type="ECO:0000256" key="1">
    <source>
        <dbReference type="ARBA" id="ARBA00004123"/>
    </source>
</evidence>
<dbReference type="PANTHER" id="PTHR15627:SF8">
    <property type="entry name" value="TRNA-URIDINE AMINOCARBOXYPROPYLTRANSFERASE 1"/>
    <property type="match status" value="1"/>
</dbReference>
<gene>
    <name evidence="14" type="ORF">MUCCIDRAFT_111245</name>
</gene>
<dbReference type="EMBL" id="AMYB01000005">
    <property type="protein sequence ID" value="OAD01900.1"/>
    <property type="molecule type" value="Genomic_DNA"/>
</dbReference>
<keyword evidence="5" id="KW-0819">tRNA processing</keyword>
<comment type="function">
    <text evidence="7">Catalyzes the formation of 3-(3-amino-3-carboxypropyl)uridine (acp3U) at position 20 in the D-loop of several cytoplasmic tRNAs (acp3U(20)).</text>
</comment>
<evidence type="ECO:0000256" key="4">
    <source>
        <dbReference type="ARBA" id="ARBA00022691"/>
    </source>
</evidence>
<sequence>MSQEEASKKRTLDQTIEGPFDQLNIADDQVLKDIQQRSTCPTCNKTVKYFCYKCHKVVGMERSTLPSVKLPVHLDVIKHHKELDGKSTAIHAKIIAQDDVDVHTWPEVPDFTDPERTLLLFPGPNAKQLTDIPRESFDRIVVIDGTWIQAKQITNNTPILKKMQRVTIAPRKTHFWRFQNVDDQHLATIEAIYYLYREFGETYEAPYDGKYDNLMFYYKFFYNLIQNTYQAQKSAKFSHRHQQKDYIKYKQDDAEEKGKGEKDKTAL</sequence>
<evidence type="ECO:0000256" key="6">
    <source>
        <dbReference type="ARBA" id="ARBA00023242"/>
    </source>
</evidence>
<feature type="region of interest" description="Disordered" evidence="12">
    <location>
        <begin position="248"/>
        <end position="267"/>
    </location>
</feature>
<accession>A0A162QGS6</accession>
<evidence type="ECO:0000256" key="8">
    <source>
        <dbReference type="ARBA" id="ARBA00038290"/>
    </source>
</evidence>
<evidence type="ECO:0000256" key="7">
    <source>
        <dbReference type="ARBA" id="ARBA00037050"/>
    </source>
</evidence>